<dbReference type="Proteomes" id="UP001141950">
    <property type="component" value="Unassembled WGS sequence"/>
</dbReference>
<dbReference type="InterPro" id="IPR029057">
    <property type="entry name" value="PRTase-like"/>
</dbReference>
<dbReference type="Gene3D" id="3.40.50.2020">
    <property type="match status" value="1"/>
</dbReference>
<dbReference type="RefSeq" id="WP_257450503.1">
    <property type="nucleotide sequence ID" value="NZ_JANIPJ010000019.1"/>
</dbReference>
<reference evidence="2" key="1">
    <citation type="submission" date="2022-08" db="EMBL/GenBank/DDBJ databases">
        <title>The genomic sequence of strain Paenibacillus sp. SCIV0701.</title>
        <authorList>
            <person name="Zhao H."/>
        </authorList>
    </citation>
    <scope>NUCLEOTIDE SEQUENCE</scope>
    <source>
        <strain evidence="2">SCIV0701</strain>
    </source>
</reference>
<dbReference type="PANTHER" id="PTHR47505">
    <property type="entry name" value="DNA UTILIZATION PROTEIN YHGH"/>
    <property type="match status" value="1"/>
</dbReference>
<dbReference type="EMBL" id="JANIPJ010000019">
    <property type="protein sequence ID" value="MCR2806741.1"/>
    <property type="molecule type" value="Genomic_DNA"/>
</dbReference>
<evidence type="ECO:0008006" key="4">
    <source>
        <dbReference type="Google" id="ProtNLM"/>
    </source>
</evidence>
<evidence type="ECO:0000313" key="3">
    <source>
        <dbReference type="Proteomes" id="UP001141950"/>
    </source>
</evidence>
<sequence>MSIIRTITRLLSGLRTAGNRSVTWMAPHQEGCVVCGKAFGQAQPAEVRSGGAPAAARLLNHSLCISCRSSIPWLERILCPICGRGIHCEDCGRRPNRHFVLNRSAVTYDPVMRSWLALYKYRGLERLAPLLAEMLVPPFLKLTEELAKAAPAAPSLPRNAGIHPFRIALHNRSLKNQPANGIWDAVAFVPISAERAEERGFNQAAELARYLSRRYGIPSYDLLVRAHHSEKMSFKSRAERMRVAKSLFEVNESSLKELEALHADASRELRVLLIDDIYTTGSTVEACSEVLLRHACQPLKVYVLTWSRS</sequence>
<evidence type="ECO:0000256" key="1">
    <source>
        <dbReference type="ARBA" id="ARBA00008007"/>
    </source>
</evidence>
<comment type="caution">
    <text evidence="2">The sequence shown here is derived from an EMBL/GenBank/DDBJ whole genome shotgun (WGS) entry which is preliminary data.</text>
</comment>
<dbReference type="PANTHER" id="PTHR47505:SF1">
    <property type="entry name" value="DNA UTILIZATION PROTEIN YHGH"/>
    <property type="match status" value="1"/>
</dbReference>
<comment type="similarity">
    <text evidence="1">Belongs to the ComF/GntX family.</text>
</comment>
<evidence type="ECO:0000313" key="2">
    <source>
        <dbReference type="EMBL" id="MCR2806741.1"/>
    </source>
</evidence>
<organism evidence="2 3">
    <name type="scientific">Paenibacillus soyae</name>
    <dbReference type="NCBI Taxonomy" id="2969249"/>
    <lineage>
        <taxon>Bacteria</taxon>
        <taxon>Bacillati</taxon>
        <taxon>Bacillota</taxon>
        <taxon>Bacilli</taxon>
        <taxon>Bacillales</taxon>
        <taxon>Paenibacillaceae</taxon>
        <taxon>Paenibacillus</taxon>
    </lineage>
</organism>
<keyword evidence="3" id="KW-1185">Reference proteome</keyword>
<name>A0A9X2MTK3_9BACL</name>
<dbReference type="InterPro" id="IPR000836">
    <property type="entry name" value="PRTase_dom"/>
</dbReference>
<dbReference type="AlphaFoldDB" id="A0A9X2MTK3"/>
<dbReference type="SUPFAM" id="SSF53271">
    <property type="entry name" value="PRTase-like"/>
    <property type="match status" value="1"/>
</dbReference>
<gene>
    <name evidence="2" type="ORF">NQZ67_22930</name>
</gene>
<proteinExistence type="inferred from homology"/>
<dbReference type="InterPro" id="IPR051910">
    <property type="entry name" value="ComF/GntX_DNA_util-trans"/>
</dbReference>
<protein>
    <recommendedName>
        <fullName evidence="4">ComF family protein</fullName>
    </recommendedName>
</protein>
<accession>A0A9X2MTK3</accession>
<dbReference type="CDD" id="cd06223">
    <property type="entry name" value="PRTases_typeI"/>
    <property type="match status" value="1"/>
</dbReference>